<dbReference type="EMBL" id="LHXW01000019">
    <property type="protein sequence ID" value="KXA99915.1"/>
    <property type="molecule type" value="Genomic_DNA"/>
</dbReference>
<comment type="caution">
    <text evidence="3">The sequence shown here is derived from an EMBL/GenBank/DDBJ whole genome shotgun (WGS) entry which is preliminary data.</text>
</comment>
<evidence type="ECO:0000313" key="3">
    <source>
        <dbReference type="EMBL" id="KXA99915.1"/>
    </source>
</evidence>
<dbReference type="AlphaFoldDB" id="A0A133V0H7"/>
<feature type="domain" description="Transposase IS116/IS110/IS902 C-terminal" evidence="2">
    <location>
        <begin position="205"/>
        <end position="291"/>
    </location>
</feature>
<organism evidence="3 4">
    <name type="scientific">candidate division MSBL1 archaeon SCGC-AAA261C02</name>
    <dbReference type="NCBI Taxonomy" id="1698272"/>
    <lineage>
        <taxon>Archaea</taxon>
        <taxon>Methanobacteriati</taxon>
        <taxon>Methanobacteriota</taxon>
        <taxon>candidate division MSBL1</taxon>
    </lineage>
</organism>
<feature type="domain" description="Transposase IS110-like N-terminal" evidence="1">
    <location>
        <begin position="5"/>
        <end position="146"/>
    </location>
</feature>
<dbReference type="GO" id="GO:0003677">
    <property type="term" value="F:DNA binding"/>
    <property type="evidence" value="ECO:0007669"/>
    <property type="project" value="InterPro"/>
</dbReference>
<dbReference type="Pfam" id="PF02371">
    <property type="entry name" value="Transposase_20"/>
    <property type="match status" value="1"/>
</dbReference>
<keyword evidence="4" id="KW-1185">Reference proteome</keyword>
<dbReference type="InterPro" id="IPR002525">
    <property type="entry name" value="Transp_IS110-like_N"/>
</dbReference>
<gene>
    <name evidence="3" type="ORF">AKJ42_02145</name>
</gene>
<dbReference type="NCBIfam" id="NF033542">
    <property type="entry name" value="transpos_IS110"/>
    <property type="match status" value="1"/>
</dbReference>
<dbReference type="GO" id="GO:0006313">
    <property type="term" value="P:DNA transposition"/>
    <property type="evidence" value="ECO:0007669"/>
    <property type="project" value="InterPro"/>
</dbReference>
<reference evidence="3 4" key="1">
    <citation type="journal article" date="2016" name="Sci. Rep.">
        <title>Metabolic traits of an uncultured archaeal lineage -MSBL1- from brine pools of the Red Sea.</title>
        <authorList>
            <person name="Mwirichia R."/>
            <person name="Alam I."/>
            <person name="Rashid M."/>
            <person name="Vinu M."/>
            <person name="Ba-Alawi W."/>
            <person name="Anthony Kamau A."/>
            <person name="Kamanda Ngugi D."/>
            <person name="Goker M."/>
            <person name="Klenk H.P."/>
            <person name="Bajic V."/>
            <person name="Stingl U."/>
        </authorList>
    </citation>
    <scope>NUCLEOTIDE SEQUENCE [LARGE SCALE GENOMIC DNA]</scope>
    <source>
        <strain evidence="3">SCGC-AAA261C02</strain>
    </source>
</reference>
<evidence type="ECO:0000313" key="4">
    <source>
        <dbReference type="Proteomes" id="UP000070520"/>
    </source>
</evidence>
<name>A0A133V0H7_9EURY</name>
<evidence type="ECO:0000259" key="2">
    <source>
        <dbReference type="Pfam" id="PF02371"/>
    </source>
</evidence>
<dbReference type="GO" id="GO:0004803">
    <property type="term" value="F:transposase activity"/>
    <property type="evidence" value="ECO:0007669"/>
    <property type="project" value="InterPro"/>
</dbReference>
<dbReference type="InterPro" id="IPR003346">
    <property type="entry name" value="Transposase_20"/>
</dbReference>
<dbReference type="Pfam" id="PF01548">
    <property type="entry name" value="DEDD_Tnp_IS110"/>
    <property type="match status" value="1"/>
</dbReference>
<evidence type="ECO:0000259" key="1">
    <source>
        <dbReference type="Pfam" id="PF01548"/>
    </source>
</evidence>
<proteinExistence type="predicted"/>
<dbReference type="InterPro" id="IPR047650">
    <property type="entry name" value="Transpos_IS110"/>
</dbReference>
<protein>
    <submittedName>
        <fullName evidence="3">Uncharacterized protein</fullName>
    </submittedName>
</protein>
<dbReference type="Proteomes" id="UP000070520">
    <property type="component" value="Unassembled WGS sequence"/>
</dbReference>
<accession>A0A133V0H7</accession>
<dbReference type="PANTHER" id="PTHR33055">
    <property type="entry name" value="TRANSPOSASE FOR INSERTION SEQUENCE ELEMENT IS1111A"/>
    <property type="match status" value="1"/>
</dbReference>
<dbReference type="PANTHER" id="PTHR33055:SF13">
    <property type="entry name" value="TRANSPOSASE"/>
    <property type="match status" value="1"/>
</dbReference>
<sequence>MKSYVGIDVHQDKCHATVQDEDGTLVKQGELVNSPSGFEDFFDGVDDAKVAIEAGDAWQPVYDWLDEEGFDVKLAHPYKTRIIAEVKIKTDCRDSEALADLVRANLIPEVYVPCDERRELRSIVKHRGKLVMERTKYKNRIRAELRKRGIGTEGVSLWTKSGASWLRELGISQVIDFLEVIGTLNGRILKLEKEIKEIAGDMKEARILMTIQGVSYYSALTIIAEIVTVERFPNSEKLCSYAGLVPSVKQSGTKVVHGQIRGGRPLLRWILIQSAWNHVNNANSHITRFYKRLERKKPKQLAIIATARKLLKTIYWMLKLEEPFYPEGYDPRKSR</sequence>